<dbReference type="PIRSF" id="PIRSF000167">
    <property type="entry name" value="HemN"/>
    <property type="match status" value="1"/>
</dbReference>
<evidence type="ECO:0000256" key="8">
    <source>
        <dbReference type="ARBA" id="ARBA00022723"/>
    </source>
</evidence>
<keyword evidence="9 15" id="KW-0560">Oxidoreductase</keyword>
<evidence type="ECO:0000256" key="7">
    <source>
        <dbReference type="ARBA" id="ARBA00022691"/>
    </source>
</evidence>
<dbReference type="NCBIfam" id="TIGR00538">
    <property type="entry name" value="hemN"/>
    <property type="match status" value="1"/>
</dbReference>
<evidence type="ECO:0000256" key="1">
    <source>
        <dbReference type="ARBA" id="ARBA00004496"/>
    </source>
</evidence>
<dbReference type="PANTHER" id="PTHR13932">
    <property type="entry name" value="COPROPORPHYRINIGEN III OXIDASE"/>
    <property type="match status" value="1"/>
</dbReference>
<comment type="cofactor">
    <cofactor evidence="15">
        <name>[4Fe-4S] cluster</name>
        <dbReference type="ChEBI" id="CHEBI:49883"/>
    </cofactor>
    <text evidence="15">Binds 1 [4Fe-4S] cluster. The cluster is coordinated with 3 cysteines and an exchangeable S-adenosyl-L-methionine.</text>
</comment>
<comment type="subcellular location">
    <subcellularLocation>
        <location evidence="1 15">Cytoplasm</location>
    </subcellularLocation>
</comment>
<reference evidence="17 18" key="1">
    <citation type="submission" date="2014-12" db="EMBL/GenBank/DDBJ databases">
        <authorList>
            <person name="Kuzmanovic N."/>
            <person name="Pulawska J."/>
            <person name="Obradovic A."/>
        </authorList>
    </citation>
    <scope>NUCLEOTIDE SEQUENCE [LARGE SCALE GENOMIC DNA]</scope>
    <source>
        <strain evidence="17 18">KFB 330</strain>
    </source>
</reference>
<dbReference type="Gene3D" id="1.10.10.920">
    <property type="match status" value="1"/>
</dbReference>
<evidence type="ECO:0000256" key="9">
    <source>
        <dbReference type="ARBA" id="ARBA00023002"/>
    </source>
</evidence>
<comment type="similarity">
    <text evidence="3 15">Belongs to the anaerobic coproporphyrinogen-III oxidase family.</text>
</comment>
<dbReference type="CDD" id="cd01335">
    <property type="entry name" value="Radical_SAM"/>
    <property type="match status" value="1"/>
</dbReference>
<evidence type="ECO:0000313" key="17">
    <source>
        <dbReference type="EMBL" id="KJF74737.1"/>
    </source>
</evidence>
<dbReference type="InterPro" id="IPR058240">
    <property type="entry name" value="rSAM_sf"/>
</dbReference>
<evidence type="ECO:0000259" key="16">
    <source>
        <dbReference type="PROSITE" id="PS51918"/>
    </source>
</evidence>
<evidence type="ECO:0000313" key="18">
    <source>
        <dbReference type="Proteomes" id="UP000032564"/>
    </source>
</evidence>
<dbReference type="Gene3D" id="3.80.30.20">
    <property type="entry name" value="tm_1862 like domain"/>
    <property type="match status" value="1"/>
</dbReference>
<dbReference type="SFLD" id="SFLDG01065">
    <property type="entry name" value="anaerobic_coproporphyrinogen-I"/>
    <property type="match status" value="1"/>
</dbReference>
<evidence type="ECO:0000256" key="14">
    <source>
        <dbReference type="ARBA" id="ARBA00048321"/>
    </source>
</evidence>
<keyword evidence="18" id="KW-1185">Reference proteome</keyword>
<keyword evidence="8 15" id="KW-0479">Metal-binding</keyword>
<dbReference type="InterPro" id="IPR023404">
    <property type="entry name" value="rSAM_horseshoe"/>
</dbReference>
<keyword evidence="10 15" id="KW-0408">Iron</keyword>
<dbReference type="SMART" id="SM00729">
    <property type="entry name" value="Elp3"/>
    <property type="match status" value="1"/>
</dbReference>
<comment type="subunit">
    <text evidence="4">Monomer.</text>
</comment>
<dbReference type="SFLD" id="SFLDG01082">
    <property type="entry name" value="B12-binding_domain_containing"/>
    <property type="match status" value="1"/>
</dbReference>
<proteinExistence type="inferred from homology"/>
<evidence type="ECO:0000256" key="5">
    <source>
        <dbReference type="ARBA" id="ARBA00022485"/>
    </source>
</evidence>
<keyword evidence="7 15" id="KW-0949">S-adenosyl-L-methionine</keyword>
<evidence type="ECO:0000256" key="10">
    <source>
        <dbReference type="ARBA" id="ARBA00023004"/>
    </source>
</evidence>
<dbReference type="Pfam" id="PF04055">
    <property type="entry name" value="Radical_SAM"/>
    <property type="match status" value="1"/>
</dbReference>
<dbReference type="EC" id="1.3.98.3" evidence="15"/>
<dbReference type="InterPro" id="IPR010723">
    <property type="entry name" value="HemN_C"/>
</dbReference>
<keyword evidence="5 15" id="KW-0004">4Fe-4S</keyword>
<dbReference type="RefSeq" id="WP_045016400.1">
    <property type="nucleotide sequence ID" value="NZ_CP166104.1"/>
</dbReference>
<dbReference type="InterPro" id="IPR006638">
    <property type="entry name" value="Elp3/MiaA/NifB-like_rSAM"/>
</dbReference>
<evidence type="ECO:0000256" key="15">
    <source>
        <dbReference type="PIRNR" id="PIRNR000167"/>
    </source>
</evidence>
<dbReference type="PROSITE" id="PS51918">
    <property type="entry name" value="RADICAL_SAM"/>
    <property type="match status" value="1"/>
</dbReference>
<evidence type="ECO:0000256" key="6">
    <source>
        <dbReference type="ARBA" id="ARBA00022490"/>
    </source>
</evidence>
<evidence type="ECO:0000256" key="13">
    <source>
        <dbReference type="ARBA" id="ARBA00024295"/>
    </source>
</evidence>
<keyword evidence="11 15" id="KW-0411">Iron-sulfur</keyword>
<comment type="catalytic activity">
    <reaction evidence="14 15">
        <text>coproporphyrinogen III + 2 S-adenosyl-L-methionine = protoporphyrinogen IX + 2 5'-deoxyadenosine + 2 L-methionine + 2 CO2</text>
        <dbReference type="Rhea" id="RHEA:15425"/>
        <dbReference type="ChEBI" id="CHEBI:16526"/>
        <dbReference type="ChEBI" id="CHEBI:17319"/>
        <dbReference type="ChEBI" id="CHEBI:57307"/>
        <dbReference type="ChEBI" id="CHEBI:57309"/>
        <dbReference type="ChEBI" id="CHEBI:57844"/>
        <dbReference type="ChEBI" id="CHEBI:59789"/>
        <dbReference type="EC" id="1.3.98.3"/>
    </reaction>
</comment>
<protein>
    <recommendedName>
        <fullName evidence="15">Coproporphyrinogen-III oxidase</fullName>
        <ecNumber evidence="15">1.3.98.3</ecNumber>
    </recommendedName>
</protein>
<evidence type="ECO:0000256" key="3">
    <source>
        <dbReference type="ARBA" id="ARBA00005493"/>
    </source>
</evidence>
<dbReference type="EMBL" id="JWIT01000003">
    <property type="protein sequence ID" value="KJF74737.1"/>
    <property type="molecule type" value="Genomic_DNA"/>
</dbReference>
<comment type="caution">
    <text evidence="17">The sequence shown here is derived from an EMBL/GenBank/DDBJ whole genome shotgun (WGS) entry which is preliminary data.</text>
</comment>
<name>A0ABR5DD07_9HYPH</name>
<evidence type="ECO:0000256" key="4">
    <source>
        <dbReference type="ARBA" id="ARBA00011245"/>
    </source>
</evidence>
<accession>A0ABR5DD07</accession>
<evidence type="ECO:0000256" key="2">
    <source>
        <dbReference type="ARBA" id="ARBA00004785"/>
    </source>
</evidence>
<dbReference type="Pfam" id="PF06969">
    <property type="entry name" value="HemN_C"/>
    <property type="match status" value="1"/>
</dbReference>
<organism evidence="17 18">
    <name type="scientific">Agrobacterium arsenijevicii</name>
    <dbReference type="NCBI Taxonomy" id="1585697"/>
    <lineage>
        <taxon>Bacteria</taxon>
        <taxon>Pseudomonadati</taxon>
        <taxon>Pseudomonadota</taxon>
        <taxon>Alphaproteobacteria</taxon>
        <taxon>Hyphomicrobiales</taxon>
        <taxon>Rhizobiaceae</taxon>
        <taxon>Rhizobium/Agrobacterium group</taxon>
        <taxon>Agrobacterium</taxon>
    </lineage>
</organism>
<keyword evidence="12 15" id="KW-0627">Porphyrin biosynthesis</keyword>
<evidence type="ECO:0000256" key="12">
    <source>
        <dbReference type="ARBA" id="ARBA00023244"/>
    </source>
</evidence>
<dbReference type="SFLD" id="SFLDS00029">
    <property type="entry name" value="Radical_SAM"/>
    <property type="match status" value="1"/>
</dbReference>
<dbReference type="InterPro" id="IPR007197">
    <property type="entry name" value="rSAM"/>
</dbReference>
<dbReference type="InterPro" id="IPR004558">
    <property type="entry name" value="Coprogen_oxidase_HemN"/>
</dbReference>
<gene>
    <name evidence="17" type="ORF">RP75_06610</name>
</gene>
<dbReference type="InterPro" id="IPR034505">
    <property type="entry name" value="Coproporphyrinogen-III_oxidase"/>
</dbReference>
<evidence type="ECO:0000256" key="11">
    <source>
        <dbReference type="ARBA" id="ARBA00023014"/>
    </source>
</evidence>
<dbReference type="SUPFAM" id="SSF102114">
    <property type="entry name" value="Radical SAM enzymes"/>
    <property type="match status" value="1"/>
</dbReference>
<dbReference type="Proteomes" id="UP000032564">
    <property type="component" value="Unassembled WGS sequence"/>
</dbReference>
<dbReference type="PANTHER" id="PTHR13932:SF6">
    <property type="entry name" value="OXYGEN-INDEPENDENT COPROPORPHYRINOGEN III OXIDASE"/>
    <property type="match status" value="1"/>
</dbReference>
<feature type="domain" description="Radical SAM core" evidence="16">
    <location>
        <begin position="41"/>
        <end position="275"/>
    </location>
</feature>
<comment type="function">
    <text evidence="13">Involved in the heme biosynthesis. Catalyzes the anaerobic oxidative decarboxylation of propionate groups of rings A and B of coproporphyrinogen III to yield the vinyl groups in protoporphyrinogen IX.</text>
</comment>
<comment type="pathway">
    <text evidence="2 15">Porphyrin-containing compound metabolism; protoporphyrin-IX biosynthesis; protoporphyrinogen-IX from coproporphyrinogen-III (AdoMet route): step 1/1.</text>
</comment>
<keyword evidence="6 15" id="KW-0963">Cytoplasm</keyword>
<sequence>MNTELLRKYSGAVPRYTSYPTAPHFHEGIDNGTYRRWLGDLGHRNRISLYLHIPYCDRLCWFCACHTKHTLKYEPIAVYLEALKREIAAVGALVSPDAVVSAVHFGGGSPTMLKPEDMVSLMDCLKGHFTFGLAPEISVEMDPNDLDDSRYDALAAIGMTRASLGVQDFDDKVQKTINRIQTFAQTQSVVDAVRARGVHSVNCDILYGLPFQTCETLEKTVDQIISLDPDRVALFGYAHVPWMKKHQSLIPEQALPDIAERYRQMTMAADLLGKAGYRAIGIDHFAKPVDTLCRAAEAGELRRNFQGYTTDTADALIGLGASSIGRLPQGYVQNMVATGEYQRMVDEGGLAVVKGIELSEDDHLRSHVIERLMCDFSLDLRELKQRFGRASHSVSVQAQLFAGGDRDGVVRLDGDVFAVTEAGKPFVRHIAATFDAYLGSGRGRHSVAV</sequence>